<dbReference type="PROSITE" id="PS51257">
    <property type="entry name" value="PROKAR_LIPOPROTEIN"/>
    <property type="match status" value="1"/>
</dbReference>
<evidence type="ECO:0000256" key="1">
    <source>
        <dbReference type="ARBA" id="ARBA00008520"/>
    </source>
</evidence>
<dbReference type="PANTHER" id="PTHR30006">
    <property type="entry name" value="THIAMINE-BINDING PERIPLASMIC PROTEIN-RELATED"/>
    <property type="match status" value="1"/>
</dbReference>
<dbReference type="Gene3D" id="3.40.190.10">
    <property type="entry name" value="Periplasmic binding protein-like II"/>
    <property type="match status" value="2"/>
</dbReference>
<name>A0A420WKA4_9PROT</name>
<gene>
    <name evidence="5" type="ORF">DES40_0695</name>
</gene>
<evidence type="ECO:0000313" key="5">
    <source>
        <dbReference type="EMBL" id="RKQ71379.1"/>
    </source>
</evidence>
<dbReference type="OrthoDB" id="9769567at2"/>
<evidence type="ECO:0000256" key="4">
    <source>
        <dbReference type="SAM" id="SignalP"/>
    </source>
</evidence>
<reference evidence="5 6" key="1">
    <citation type="submission" date="2018-10" db="EMBL/GenBank/DDBJ databases">
        <title>Genomic Encyclopedia of Type Strains, Phase IV (KMG-IV): sequencing the most valuable type-strain genomes for metagenomic binning, comparative biology and taxonomic classification.</title>
        <authorList>
            <person name="Goeker M."/>
        </authorList>
    </citation>
    <scope>NUCLEOTIDE SEQUENCE [LARGE SCALE GENOMIC DNA]</scope>
    <source>
        <strain evidence="5 6">DSM 22008</strain>
    </source>
</reference>
<feature type="signal peptide" evidence="4">
    <location>
        <begin position="1"/>
        <end position="20"/>
    </location>
</feature>
<comment type="caution">
    <text evidence="5">The sequence shown here is derived from an EMBL/GenBank/DDBJ whole genome shotgun (WGS) entry which is preliminary data.</text>
</comment>
<evidence type="ECO:0000256" key="3">
    <source>
        <dbReference type="PIRSR" id="PIRSR002825-1"/>
    </source>
</evidence>
<accession>A0A420WKA4</accession>
<dbReference type="InParanoid" id="A0A420WKA4"/>
<dbReference type="SUPFAM" id="SSF53850">
    <property type="entry name" value="Periplasmic binding protein-like II"/>
    <property type="match status" value="1"/>
</dbReference>
<keyword evidence="6" id="KW-1185">Reference proteome</keyword>
<protein>
    <submittedName>
        <fullName evidence="5">Iron(III) transport system substrate-binding protein</fullName>
    </submittedName>
</protein>
<evidence type="ECO:0000313" key="6">
    <source>
        <dbReference type="Proteomes" id="UP000282211"/>
    </source>
</evidence>
<dbReference type="CDD" id="cd13542">
    <property type="entry name" value="PBP2_FutA1_ilke"/>
    <property type="match status" value="1"/>
</dbReference>
<keyword evidence="3" id="KW-0479">Metal-binding</keyword>
<comment type="similarity">
    <text evidence="1">Belongs to the bacterial solute-binding protein 1 family.</text>
</comment>
<feature type="binding site" evidence="3">
    <location>
        <position position="50"/>
    </location>
    <ligand>
        <name>Fe cation</name>
        <dbReference type="ChEBI" id="CHEBI:24875"/>
    </ligand>
</feature>
<keyword evidence="3" id="KW-0408">Iron</keyword>
<dbReference type="GO" id="GO:0046872">
    <property type="term" value="F:metal ion binding"/>
    <property type="evidence" value="ECO:0007669"/>
    <property type="project" value="UniProtKB-KW"/>
</dbReference>
<organism evidence="5 6">
    <name type="scientific">Litorimonas taeanensis</name>
    <dbReference type="NCBI Taxonomy" id="568099"/>
    <lineage>
        <taxon>Bacteria</taxon>
        <taxon>Pseudomonadati</taxon>
        <taxon>Pseudomonadota</taxon>
        <taxon>Alphaproteobacteria</taxon>
        <taxon>Maricaulales</taxon>
        <taxon>Robiginitomaculaceae</taxon>
    </lineage>
</organism>
<dbReference type="PIRSF" id="PIRSF002825">
    <property type="entry name" value="CfbpA"/>
    <property type="match status" value="1"/>
</dbReference>
<keyword evidence="2 4" id="KW-0732">Signal</keyword>
<dbReference type="Pfam" id="PF13343">
    <property type="entry name" value="SBP_bac_6"/>
    <property type="match status" value="1"/>
</dbReference>
<dbReference type="Proteomes" id="UP000282211">
    <property type="component" value="Unassembled WGS sequence"/>
</dbReference>
<evidence type="ECO:0000256" key="2">
    <source>
        <dbReference type="ARBA" id="ARBA00022729"/>
    </source>
</evidence>
<feature type="binding site" evidence="3">
    <location>
        <position position="238"/>
    </location>
    <ligand>
        <name>Fe cation</name>
        <dbReference type="ChEBI" id="CHEBI:24875"/>
    </ligand>
</feature>
<dbReference type="InterPro" id="IPR026045">
    <property type="entry name" value="Ferric-bd"/>
</dbReference>
<dbReference type="AlphaFoldDB" id="A0A420WKA4"/>
<dbReference type="GO" id="GO:0030288">
    <property type="term" value="C:outer membrane-bounded periplasmic space"/>
    <property type="evidence" value="ECO:0007669"/>
    <property type="project" value="TreeGrafter"/>
</dbReference>
<feature type="binding site" evidence="3">
    <location>
        <position position="237"/>
    </location>
    <ligand>
        <name>Fe cation</name>
        <dbReference type="ChEBI" id="CHEBI:24875"/>
    </ligand>
</feature>
<dbReference type="PANTHER" id="PTHR30006:SF15">
    <property type="entry name" value="IRON-UTILIZATION PERIPLASMIC PROTEIN"/>
    <property type="match status" value="1"/>
</dbReference>
<proteinExistence type="inferred from homology"/>
<dbReference type="RefSeq" id="WP_121099155.1">
    <property type="nucleotide sequence ID" value="NZ_RBII01000001.1"/>
</dbReference>
<feature type="chain" id="PRO_5019176060" evidence="4">
    <location>
        <begin position="21"/>
        <end position="356"/>
    </location>
</feature>
<dbReference type="EMBL" id="RBII01000001">
    <property type="protein sequence ID" value="RKQ71379.1"/>
    <property type="molecule type" value="Genomic_DNA"/>
</dbReference>
<sequence length="356" mass="38704">MDIRSKLNVTLTTLLAAALAACSPADKSHDGEGTATVVKSGEVNLYSSRHYDTDLALYNDFTEQTGIKVNRIEASSDSLIERIKSEGEFSPADLLITVDAGVFWRAENAGVLSSTDSDVLNARIPESLRHPDGLWYGISKRARVIIFNKGKGKPEGLESYEDLAKPAFKGRVCMRSSGNIYNISLLSSMVAHDGLDAAKAWAQGVVNNFQRKPQSNDSGQIEAVAAGICDISMVNTYYLARYARSDEAQNQEIFNNIGIIFPNQNDRGTHVNISGAGVTTHAPNRENAIKFLEYLTSESAQGYFANGNNEYPVITDSITSSAVETLGTFKEDTLNVSQLGQNQADAVRIYDAVGWQ</sequence>